<protein>
    <submittedName>
        <fullName evidence="2">Uncharacterized protein</fullName>
    </submittedName>
</protein>
<keyword evidence="1" id="KW-0472">Membrane</keyword>
<accession>A0ABD5KUL9</accession>
<gene>
    <name evidence="2" type="ORF">ABDD91_18970</name>
</gene>
<evidence type="ECO:0000313" key="2">
    <source>
        <dbReference type="EMBL" id="MEN3154931.1"/>
    </source>
</evidence>
<reference evidence="2 3" key="1">
    <citation type="submission" date="2024-05" db="EMBL/GenBank/DDBJ databases">
        <title>The mechanism of isolation and screening of efficient mineral weathering bacteria priestia aryabhattai c4-10 with weathered biotite.</title>
        <authorList>
            <person name="Yang S."/>
        </authorList>
    </citation>
    <scope>NUCLEOTIDE SEQUENCE [LARGE SCALE GENOMIC DNA]</scope>
    <source>
        <strain evidence="2 3">C4-10</strain>
    </source>
</reference>
<evidence type="ECO:0000313" key="3">
    <source>
        <dbReference type="Proteomes" id="UP001418804"/>
    </source>
</evidence>
<proteinExistence type="predicted"/>
<feature type="transmembrane region" description="Helical" evidence="1">
    <location>
        <begin position="62"/>
        <end position="80"/>
    </location>
</feature>
<feature type="transmembrane region" description="Helical" evidence="1">
    <location>
        <begin position="12"/>
        <end position="41"/>
    </location>
</feature>
<feature type="transmembrane region" description="Helical" evidence="1">
    <location>
        <begin position="92"/>
        <end position="112"/>
    </location>
</feature>
<dbReference type="EMBL" id="JBDIVD010000001">
    <property type="protein sequence ID" value="MEN3154931.1"/>
    <property type="molecule type" value="Genomic_DNA"/>
</dbReference>
<dbReference type="RefSeq" id="WP_098999649.1">
    <property type="nucleotide sequence ID" value="NZ_CP024035.1"/>
</dbReference>
<keyword evidence="1" id="KW-1133">Transmembrane helix</keyword>
<sequence length="125" mass="14979">MFFFLDKHYDKLTWMIVGIGLILFFVRRDMLTFVLTLYICLQGIQHRRLIKKKIKATSWGKRILYVLCFLLLIVVLAYSTTHMLAWAHTHHVFIVFQFIMIYLLILLGRFLLSHVIPKVMNKLHE</sequence>
<dbReference type="Proteomes" id="UP001418804">
    <property type="component" value="Unassembled WGS sequence"/>
</dbReference>
<dbReference type="GeneID" id="48014303"/>
<comment type="caution">
    <text evidence="2">The sequence shown here is derived from an EMBL/GenBank/DDBJ whole genome shotgun (WGS) entry which is preliminary data.</text>
</comment>
<reference evidence="2 3" key="2">
    <citation type="submission" date="2024-05" db="EMBL/GenBank/DDBJ databases">
        <authorList>
            <person name="Zheng X."/>
        </authorList>
    </citation>
    <scope>NUCLEOTIDE SEQUENCE [LARGE SCALE GENOMIC DNA]</scope>
    <source>
        <strain evidence="2 3">C4-10</strain>
    </source>
</reference>
<organism evidence="2 3">
    <name type="scientific">Priestia aryabhattai</name>
    <name type="common">Bacillus aryabhattai</name>
    <dbReference type="NCBI Taxonomy" id="412384"/>
    <lineage>
        <taxon>Bacteria</taxon>
        <taxon>Bacillati</taxon>
        <taxon>Bacillota</taxon>
        <taxon>Bacilli</taxon>
        <taxon>Bacillales</taxon>
        <taxon>Bacillaceae</taxon>
        <taxon>Priestia</taxon>
    </lineage>
</organism>
<name>A0ABD5KUL9_PRIAR</name>
<keyword evidence="1" id="KW-0812">Transmembrane</keyword>
<evidence type="ECO:0000256" key="1">
    <source>
        <dbReference type="SAM" id="Phobius"/>
    </source>
</evidence>
<dbReference type="AlphaFoldDB" id="A0ABD5KUL9"/>